<dbReference type="EMBL" id="FOHE01000020">
    <property type="protein sequence ID" value="SET68130.1"/>
    <property type="molecule type" value="Genomic_DNA"/>
</dbReference>
<feature type="region of interest" description="Disordered" evidence="1">
    <location>
        <begin position="1"/>
        <end position="55"/>
    </location>
</feature>
<dbReference type="RefSeq" id="WP_170840830.1">
    <property type="nucleotide sequence ID" value="NZ_FOHE01000020.1"/>
</dbReference>
<reference evidence="2 3" key="1">
    <citation type="submission" date="2016-10" db="EMBL/GenBank/DDBJ databases">
        <authorList>
            <person name="de Groot N.N."/>
        </authorList>
    </citation>
    <scope>NUCLEOTIDE SEQUENCE [LARGE SCALE GENOMIC DNA]</scope>
    <source>
        <strain evidence="2 3">IBRC-M 10780</strain>
    </source>
</reference>
<evidence type="ECO:0008006" key="4">
    <source>
        <dbReference type="Google" id="ProtNLM"/>
    </source>
</evidence>
<dbReference type="AlphaFoldDB" id="A0A1I0GDQ9"/>
<feature type="compositionally biased region" description="Basic and acidic residues" evidence="1">
    <location>
        <begin position="28"/>
        <end position="41"/>
    </location>
</feature>
<name>A0A1I0GDQ9_9BACI</name>
<gene>
    <name evidence="2" type="ORF">SAMN05216389_12046</name>
</gene>
<keyword evidence="3" id="KW-1185">Reference proteome</keyword>
<protein>
    <recommendedName>
        <fullName evidence="4">DUF4025 domain-containing protein</fullName>
    </recommendedName>
</protein>
<sequence length="55" mass="6215">MDRKKRTNNTNIRGVAPGIDPEDSYGEDATKAEIEHGESTKVTRLTYDEYNPSDK</sequence>
<evidence type="ECO:0000313" key="3">
    <source>
        <dbReference type="Proteomes" id="UP000198618"/>
    </source>
</evidence>
<evidence type="ECO:0000256" key="1">
    <source>
        <dbReference type="SAM" id="MobiDB-lite"/>
    </source>
</evidence>
<proteinExistence type="predicted"/>
<dbReference type="Proteomes" id="UP000198618">
    <property type="component" value="Unassembled WGS sequence"/>
</dbReference>
<evidence type="ECO:0000313" key="2">
    <source>
        <dbReference type="EMBL" id="SET68130.1"/>
    </source>
</evidence>
<organism evidence="2 3">
    <name type="scientific">Oceanobacillus limi</name>
    <dbReference type="NCBI Taxonomy" id="930131"/>
    <lineage>
        <taxon>Bacteria</taxon>
        <taxon>Bacillati</taxon>
        <taxon>Bacillota</taxon>
        <taxon>Bacilli</taxon>
        <taxon>Bacillales</taxon>
        <taxon>Bacillaceae</taxon>
        <taxon>Oceanobacillus</taxon>
    </lineage>
</organism>
<accession>A0A1I0GDQ9</accession>